<feature type="compositionally biased region" description="Basic and acidic residues" evidence="1">
    <location>
        <begin position="399"/>
        <end position="410"/>
    </location>
</feature>
<feature type="compositionally biased region" description="Basic and acidic residues" evidence="1">
    <location>
        <begin position="161"/>
        <end position="178"/>
    </location>
</feature>
<feature type="compositionally biased region" description="Basic residues" evidence="1">
    <location>
        <begin position="189"/>
        <end position="204"/>
    </location>
</feature>
<feature type="region of interest" description="Disordered" evidence="1">
    <location>
        <begin position="121"/>
        <end position="205"/>
    </location>
</feature>
<dbReference type="OrthoDB" id="2409258at2759"/>
<feature type="compositionally biased region" description="Polar residues" evidence="1">
    <location>
        <begin position="563"/>
        <end position="575"/>
    </location>
</feature>
<evidence type="ECO:0000256" key="1">
    <source>
        <dbReference type="SAM" id="MobiDB-lite"/>
    </source>
</evidence>
<feature type="compositionally biased region" description="Low complexity" evidence="1">
    <location>
        <begin position="650"/>
        <end position="666"/>
    </location>
</feature>
<organism evidence="2 3">
    <name type="scientific">Cetraspora pellucida</name>
    <dbReference type="NCBI Taxonomy" id="1433469"/>
    <lineage>
        <taxon>Eukaryota</taxon>
        <taxon>Fungi</taxon>
        <taxon>Fungi incertae sedis</taxon>
        <taxon>Mucoromycota</taxon>
        <taxon>Glomeromycotina</taxon>
        <taxon>Glomeromycetes</taxon>
        <taxon>Diversisporales</taxon>
        <taxon>Gigasporaceae</taxon>
        <taxon>Cetraspora</taxon>
    </lineage>
</organism>
<feature type="region of interest" description="Disordered" evidence="1">
    <location>
        <begin position="596"/>
        <end position="713"/>
    </location>
</feature>
<feature type="region of interest" description="Disordered" evidence="1">
    <location>
        <begin position="1"/>
        <end position="37"/>
    </location>
</feature>
<evidence type="ECO:0000313" key="3">
    <source>
        <dbReference type="Proteomes" id="UP000789759"/>
    </source>
</evidence>
<dbReference type="EMBL" id="CAJVQA010009143">
    <property type="protein sequence ID" value="CAG8681527.1"/>
    <property type="molecule type" value="Genomic_DNA"/>
</dbReference>
<reference evidence="2" key="1">
    <citation type="submission" date="2021-06" db="EMBL/GenBank/DDBJ databases">
        <authorList>
            <person name="Kallberg Y."/>
            <person name="Tangrot J."/>
            <person name="Rosling A."/>
        </authorList>
    </citation>
    <scope>NUCLEOTIDE SEQUENCE</scope>
    <source>
        <strain evidence="2">FL966</strain>
    </source>
</reference>
<feature type="region of interest" description="Disordered" evidence="1">
    <location>
        <begin position="358"/>
        <end position="410"/>
    </location>
</feature>
<feature type="region of interest" description="Disordered" evidence="1">
    <location>
        <begin position="815"/>
        <end position="840"/>
    </location>
</feature>
<accession>A0A9N9HFJ9</accession>
<evidence type="ECO:0000313" key="2">
    <source>
        <dbReference type="EMBL" id="CAG8681527.1"/>
    </source>
</evidence>
<feature type="compositionally biased region" description="Polar residues" evidence="1">
    <location>
        <begin position="674"/>
        <end position="685"/>
    </location>
</feature>
<dbReference type="AlphaFoldDB" id="A0A9N9HFJ9"/>
<name>A0A9N9HFJ9_9GLOM</name>
<feature type="compositionally biased region" description="Polar residues" evidence="1">
    <location>
        <begin position="121"/>
        <end position="149"/>
    </location>
</feature>
<sequence length="858" mass="96033">MTQSNNVNQNPYRRASEPTTKGLSILHGEPESTGIQRRTSETFTTSNSMTARNYATHKSHLHDYSIPEDVETVNNSNNQAKNWTVQGTQLPPRISSLYHLHEKLNSSQVAHQTNTMQLTQKSKTSTIMPSTGIDSRSIIGTQSQPTTISLERKQKQPARTPLERKPSLIKRSSLERRPVQIVRSSSERKRSKLVGRTQSKRTVVKRTTAISRRKDKRIVLEISTTSNQNYSNDPTDMDADLPPLKTKKTPWLPGPQPSPKLIHASLIPLPQYTEDVSNNSNKRSYVSSSRLSVASRILRSCRPRYVSSIFMSTDLSSVQNSKSRQEKDFFTVPQGNRASQIFRRRLLEQSLYMSFGGGLPASTKPQLKPSRRRKTRKGYNAKLKDREARREKRRKERKEKRLSSTNKIDDKDHQCVNPIVIPKILGSDELFKKVEEQLRKKEYLMSPPPPPRYINQQENQISELIPIQRSKSNASNISSLFSTLPEKRSTRSDDLNDKMLESSTSIEPFPTHLTSQRKDRLTYSTNVFVQPPTILMSTDEITHNFESSQSDKQVESTEKRSADNSNSGTPLSPLSPSIYKFGSGLLSLFNRGFHHDPNSSASGASSPTTPQNQNYPPSPRSPLSPNSPLSPVSPRQLTASQDPFKNPGESLHPSSQSSRSGSSKQSTEPASKKILSTTSDPSPQLSRPAFSKRSNDPIIKKTHLSKTITDPEKLRKMQALEEILASSDAKNERKSQKFENVMAYTEQDGKKSRVGKSRTLKTAIVTSTTAMTSPSVIPVEPITSTENNNNNKIQETSSSYPDILHGQENVLPNVVSTSPTTSLESDHYEDESETLKPPRGLLGDDGVIRLTLTPAICR</sequence>
<comment type="caution">
    <text evidence="2">The sequence shown here is derived from an EMBL/GenBank/DDBJ whole genome shotgun (WGS) entry which is preliminary data.</text>
</comment>
<feature type="compositionally biased region" description="Basic residues" evidence="1">
    <location>
        <begin position="369"/>
        <end position="379"/>
    </location>
</feature>
<keyword evidence="3" id="KW-1185">Reference proteome</keyword>
<protein>
    <submittedName>
        <fullName evidence="2">3361_t:CDS:1</fullName>
    </submittedName>
</protein>
<proteinExistence type="predicted"/>
<gene>
    <name evidence="2" type="ORF">CPELLU_LOCUS10816</name>
</gene>
<dbReference type="Proteomes" id="UP000789759">
    <property type="component" value="Unassembled WGS sequence"/>
</dbReference>
<feature type="compositionally biased region" description="Polar residues" evidence="1">
    <location>
        <begin position="1"/>
        <end position="22"/>
    </location>
</feature>
<feature type="region of interest" description="Disordered" evidence="1">
    <location>
        <begin position="545"/>
        <end position="575"/>
    </location>
</feature>
<feature type="compositionally biased region" description="Low complexity" evidence="1">
    <location>
        <begin position="599"/>
        <end position="610"/>
    </location>
</feature>
<feature type="compositionally biased region" description="Basic and acidic residues" evidence="1">
    <location>
        <begin position="552"/>
        <end position="562"/>
    </location>
</feature>
<feature type="compositionally biased region" description="Low complexity" evidence="1">
    <location>
        <begin position="623"/>
        <end position="635"/>
    </location>
</feature>